<gene>
    <name evidence="4" type="ORF">SMACR_05783</name>
</gene>
<dbReference type="InterPro" id="IPR036378">
    <property type="entry name" value="FAS1_dom_sf"/>
</dbReference>
<evidence type="ECO:0000256" key="2">
    <source>
        <dbReference type="SAM" id="MobiDB-lite"/>
    </source>
</evidence>
<evidence type="ECO:0000313" key="4">
    <source>
        <dbReference type="EMBL" id="KAA8629064.1"/>
    </source>
</evidence>
<keyword evidence="1 3" id="KW-0732">Signal</keyword>
<dbReference type="SUPFAM" id="SSF82153">
    <property type="entry name" value="FAS1 domain"/>
    <property type="match status" value="1"/>
</dbReference>
<evidence type="ECO:0000256" key="1">
    <source>
        <dbReference type="ARBA" id="ARBA00022729"/>
    </source>
</evidence>
<dbReference type="Proteomes" id="UP000433876">
    <property type="component" value="Unassembled WGS sequence"/>
</dbReference>
<dbReference type="VEuPathDB" id="FungiDB:SMAC_05783"/>
<evidence type="ECO:0000313" key="5">
    <source>
        <dbReference type="Proteomes" id="UP000433876"/>
    </source>
</evidence>
<feature type="signal peptide" evidence="3">
    <location>
        <begin position="1"/>
        <end position="18"/>
    </location>
</feature>
<proteinExistence type="predicted"/>
<accession>A0A8S8ZEW8</accession>
<dbReference type="PANTHER" id="PTHR28156">
    <property type="entry name" value="FAS1 DOMAIN-CONTAINING PROTEIN YDR262W"/>
    <property type="match status" value="1"/>
</dbReference>
<dbReference type="AlphaFoldDB" id="A0A8S8ZEW8"/>
<feature type="compositionally biased region" description="Low complexity" evidence="2">
    <location>
        <begin position="32"/>
        <end position="41"/>
    </location>
</feature>
<feature type="region of interest" description="Disordered" evidence="2">
    <location>
        <begin position="28"/>
        <end position="82"/>
    </location>
</feature>
<feature type="chain" id="PRO_5035844033" description="FAS1 domain-containing protein" evidence="3">
    <location>
        <begin position="19"/>
        <end position="254"/>
    </location>
</feature>
<dbReference type="EMBL" id="NMPR01000151">
    <property type="protein sequence ID" value="KAA8629064.1"/>
    <property type="molecule type" value="Genomic_DNA"/>
</dbReference>
<dbReference type="PANTHER" id="PTHR28156:SF1">
    <property type="entry name" value="FAS1 DOMAIN-CONTAINING PROTEIN YDR262W"/>
    <property type="match status" value="1"/>
</dbReference>
<organism evidence="4 5">
    <name type="scientific">Sordaria macrospora</name>
    <dbReference type="NCBI Taxonomy" id="5147"/>
    <lineage>
        <taxon>Eukaryota</taxon>
        <taxon>Fungi</taxon>
        <taxon>Dikarya</taxon>
        <taxon>Ascomycota</taxon>
        <taxon>Pezizomycotina</taxon>
        <taxon>Sordariomycetes</taxon>
        <taxon>Sordariomycetidae</taxon>
        <taxon>Sordariales</taxon>
        <taxon>Sordariaceae</taxon>
        <taxon>Sordaria</taxon>
    </lineage>
</organism>
<reference evidence="4 5" key="1">
    <citation type="submission" date="2017-07" db="EMBL/GenBank/DDBJ databases">
        <title>Genome sequence of the Sordaria macrospora wild type strain R19027.</title>
        <authorList>
            <person name="Nowrousian M."/>
            <person name="Teichert I."/>
            <person name="Kueck U."/>
        </authorList>
    </citation>
    <scope>NUCLEOTIDE SEQUENCE [LARGE SCALE GENOMIC DNA]</scope>
    <source>
        <strain evidence="4 5">R19027</strain>
        <tissue evidence="4">Mycelium</tissue>
    </source>
</reference>
<protein>
    <recommendedName>
        <fullName evidence="6">FAS1 domain-containing protein</fullName>
    </recommendedName>
</protein>
<evidence type="ECO:0008006" key="6">
    <source>
        <dbReference type="Google" id="ProtNLM"/>
    </source>
</evidence>
<evidence type="ECO:0000256" key="3">
    <source>
        <dbReference type="SAM" id="SignalP"/>
    </source>
</evidence>
<comment type="caution">
    <text evidence="4">The sequence shown here is derived from an EMBL/GenBank/DDBJ whole genome shotgun (WGS) entry which is preliminary data.</text>
</comment>
<sequence length="254" mass="27376">MRFYPYLFFAPTAAVALAQVVHPLHRTASDIQQQQQRQPQPANHAQIPLVKPAGGLGPAMPPSGAPQTDGPANAGGGGPVMLSDVMGRDKSINLFAGFLRNIESPSQRLDDPARNTTVLAPLNSAVENLPRKPWEDPKDYSALGTNAYEGEDGQGRAQRNLRRFVEAHLIPTSPWPAGEKVKPVGGDTEIWWEEKDGVKRIQPGDIEVVSVGSTVVNGEVVSPPLVRPFLPPPLSQLCTFAQSLFLAGMLTLKL</sequence>
<name>A0A8S8ZEW8_SORMA</name>
<dbReference type="InterPro" id="IPR040200">
    <property type="entry name" value="Mug57-like"/>
</dbReference>